<comment type="caution">
    <text evidence="1">The sequence shown here is derived from an EMBL/GenBank/DDBJ whole genome shotgun (WGS) entry which is preliminary data.</text>
</comment>
<protein>
    <submittedName>
        <fullName evidence="1">Uncharacterized protein</fullName>
    </submittedName>
</protein>
<proteinExistence type="predicted"/>
<sequence>MFQCMRNYRKLLVTSHDRLKVLNCLQKARGCRKRQEVARQTVYCVKEHGTLVTAVD</sequence>
<reference evidence="1" key="1">
    <citation type="journal article" date="2019" name="bioRxiv">
        <title>The Genome of the Zebra Mussel, Dreissena polymorpha: A Resource for Invasive Species Research.</title>
        <authorList>
            <person name="McCartney M.A."/>
            <person name="Auch B."/>
            <person name="Kono T."/>
            <person name="Mallez S."/>
            <person name="Zhang Y."/>
            <person name="Obille A."/>
            <person name="Becker A."/>
            <person name="Abrahante J.E."/>
            <person name="Garbe J."/>
            <person name="Badalamenti J.P."/>
            <person name="Herman A."/>
            <person name="Mangelson H."/>
            <person name="Liachko I."/>
            <person name="Sullivan S."/>
            <person name="Sone E.D."/>
            <person name="Koren S."/>
            <person name="Silverstein K.A.T."/>
            <person name="Beckman K.B."/>
            <person name="Gohl D.M."/>
        </authorList>
    </citation>
    <scope>NUCLEOTIDE SEQUENCE</scope>
    <source>
        <strain evidence="1">Duluth1</strain>
        <tissue evidence="1">Whole animal</tissue>
    </source>
</reference>
<name>A0A9D4D5J9_DREPO</name>
<gene>
    <name evidence="1" type="ORF">DPMN_044955</name>
</gene>
<evidence type="ECO:0000313" key="1">
    <source>
        <dbReference type="EMBL" id="KAH3738321.1"/>
    </source>
</evidence>
<keyword evidence="2" id="KW-1185">Reference proteome</keyword>
<organism evidence="1 2">
    <name type="scientific">Dreissena polymorpha</name>
    <name type="common">Zebra mussel</name>
    <name type="synonym">Mytilus polymorpha</name>
    <dbReference type="NCBI Taxonomy" id="45954"/>
    <lineage>
        <taxon>Eukaryota</taxon>
        <taxon>Metazoa</taxon>
        <taxon>Spiralia</taxon>
        <taxon>Lophotrochozoa</taxon>
        <taxon>Mollusca</taxon>
        <taxon>Bivalvia</taxon>
        <taxon>Autobranchia</taxon>
        <taxon>Heteroconchia</taxon>
        <taxon>Euheterodonta</taxon>
        <taxon>Imparidentia</taxon>
        <taxon>Neoheterodontei</taxon>
        <taxon>Myida</taxon>
        <taxon>Dreissenoidea</taxon>
        <taxon>Dreissenidae</taxon>
        <taxon>Dreissena</taxon>
    </lineage>
</organism>
<accession>A0A9D4D5J9</accession>
<dbReference type="EMBL" id="JAIWYP010000011">
    <property type="protein sequence ID" value="KAH3738321.1"/>
    <property type="molecule type" value="Genomic_DNA"/>
</dbReference>
<evidence type="ECO:0000313" key="2">
    <source>
        <dbReference type="Proteomes" id="UP000828390"/>
    </source>
</evidence>
<reference evidence="1" key="2">
    <citation type="submission" date="2020-11" db="EMBL/GenBank/DDBJ databases">
        <authorList>
            <person name="McCartney M.A."/>
            <person name="Auch B."/>
            <person name="Kono T."/>
            <person name="Mallez S."/>
            <person name="Becker A."/>
            <person name="Gohl D.M."/>
            <person name="Silverstein K.A.T."/>
            <person name="Koren S."/>
            <person name="Bechman K.B."/>
            <person name="Herman A."/>
            <person name="Abrahante J.E."/>
            <person name="Garbe J."/>
        </authorList>
    </citation>
    <scope>NUCLEOTIDE SEQUENCE</scope>
    <source>
        <strain evidence="1">Duluth1</strain>
        <tissue evidence="1">Whole animal</tissue>
    </source>
</reference>
<dbReference type="Proteomes" id="UP000828390">
    <property type="component" value="Unassembled WGS sequence"/>
</dbReference>
<dbReference type="AlphaFoldDB" id="A0A9D4D5J9"/>